<comment type="caution">
    <text evidence="1">The sequence shown here is derived from an EMBL/GenBank/DDBJ whole genome shotgun (WGS) entry which is preliminary data.</text>
</comment>
<sequence length="94" mass="9646">MFPVTTSFNSLIICYIARSNDIFCSYLNTMQRLQSYDAHIEFLICVILLSMSIFSIIIFVCGDSDHQQCHGGGGVDGGGGGGGDGGGGGGGGGC</sequence>
<protein>
    <submittedName>
        <fullName evidence="1">Uncharacterized protein</fullName>
    </submittedName>
</protein>
<proteinExistence type="predicted"/>
<organism evidence="1 2">
    <name type="scientific">Cichorium intybus</name>
    <name type="common">Chicory</name>
    <dbReference type="NCBI Taxonomy" id="13427"/>
    <lineage>
        <taxon>Eukaryota</taxon>
        <taxon>Viridiplantae</taxon>
        <taxon>Streptophyta</taxon>
        <taxon>Embryophyta</taxon>
        <taxon>Tracheophyta</taxon>
        <taxon>Spermatophyta</taxon>
        <taxon>Magnoliopsida</taxon>
        <taxon>eudicotyledons</taxon>
        <taxon>Gunneridae</taxon>
        <taxon>Pentapetalae</taxon>
        <taxon>asterids</taxon>
        <taxon>campanulids</taxon>
        <taxon>Asterales</taxon>
        <taxon>Asteraceae</taxon>
        <taxon>Cichorioideae</taxon>
        <taxon>Cichorieae</taxon>
        <taxon>Cichoriinae</taxon>
        <taxon>Cichorium</taxon>
    </lineage>
</organism>
<dbReference type="EMBL" id="CM042012">
    <property type="protein sequence ID" value="KAI3753469.1"/>
    <property type="molecule type" value="Genomic_DNA"/>
</dbReference>
<dbReference type="Proteomes" id="UP001055811">
    <property type="component" value="Linkage Group LG04"/>
</dbReference>
<reference evidence="2" key="1">
    <citation type="journal article" date="2022" name="Mol. Ecol. Resour.">
        <title>The genomes of chicory, endive, great burdock and yacon provide insights into Asteraceae palaeo-polyploidization history and plant inulin production.</title>
        <authorList>
            <person name="Fan W."/>
            <person name="Wang S."/>
            <person name="Wang H."/>
            <person name="Wang A."/>
            <person name="Jiang F."/>
            <person name="Liu H."/>
            <person name="Zhao H."/>
            <person name="Xu D."/>
            <person name="Zhang Y."/>
        </authorList>
    </citation>
    <scope>NUCLEOTIDE SEQUENCE [LARGE SCALE GENOMIC DNA]</scope>
    <source>
        <strain evidence="2">cv. Punajuju</strain>
    </source>
</reference>
<evidence type="ECO:0000313" key="2">
    <source>
        <dbReference type="Proteomes" id="UP001055811"/>
    </source>
</evidence>
<name>A0ACB9E3I0_CICIN</name>
<accession>A0ACB9E3I0</accession>
<gene>
    <name evidence="1" type="ORF">L2E82_25523</name>
</gene>
<reference evidence="1 2" key="2">
    <citation type="journal article" date="2022" name="Mol. Ecol. Resour.">
        <title>The genomes of chicory, endive, great burdock and yacon provide insights into Asteraceae paleo-polyploidization history and plant inulin production.</title>
        <authorList>
            <person name="Fan W."/>
            <person name="Wang S."/>
            <person name="Wang H."/>
            <person name="Wang A."/>
            <person name="Jiang F."/>
            <person name="Liu H."/>
            <person name="Zhao H."/>
            <person name="Xu D."/>
            <person name="Zhang Y."/>
        </authorList>
    </citation>
    <scope>NUCLEOTIDE SEQUENCE [LARGE SCALE GENOMIC DNA]</scope>
    <source>
        <strain evidence="2">cv. Punajuju</strain>
        <tissue evidence="1">Leaves</tissue>
    </source>
</reference>
<evidence type="ECO:0000313" key="1">
    <source>
        <dbReference type="EMBL" id="KAI3753469.1"/>
    </source>
</evidence>
<keyword evidence="2" id="KW-1185">Reference proteome</keyword>